<dbReference type="AlphaFoldDB" id="A0AA88UPG0"/>
<dbReference type="EMBL" id="JAVXUO010000839">
    <property type="protein sequence ID" value="KAK2988633.1"/>
    <property type="molecule type" value="Genomic_DNA"/>
</dbReference>
<dbReference type="InterPro" id="IPR054722">
    <property type="entry name" value="PolX-like_BBD"/>
</dbReference>
<sequence>MAPNTSTKYDFEKFDGSKDFNLWRMKMSVVLIQQGLLKALKENLWLPEMMYVDEKEDMWERAHSTILLMHDGIVRTLIDVRHIPELRKNMISVGTLYSNRCNYQLMLSKNEELIGKDHGVGEKVEQEVRAPDSLHIIPTYEEDGSHSIEENEEPQK</sequence>
<gene>
    <name evidence="2" type="ORF">RJ640_013114</name>
</gene>
<keyword evidence="3" id="KW-1185">Reference proteome</keyword>
<comment type="caution">
    <text evidence="2">The sequence shown here is derived from an EMBL/GenBank/DDBJ whole genome shotgun (WGS) entry which is preliminary data.</text>
</comment>
<organism evidence="2 3">
    <name type="scientific">Escallonia rubra</name>
    <dbReference type="NCBI Taxonomy" id="112253"/>
    <lineage>
        <taxon>Eukaryota</taxon>
        <taxon>Viridiplantae</taxon>
        <taxon>Streptophyta</taxon>
        <taxon>Embryophyta</taxon>
        <taxon>Tracheophyta</taxon>
        <taxon>Spermatophyta</taxon>
        <taxon>Magnoliopsida</taxon>
        <taxon>eudicotyledons</taxon>
        <taxon>Gunneridae</taxon>
        <taxon>Pentapetalae</taxon>
        <taxon>asterids</taxon>
        <taxon>campanulids</taxon>
        <taxon>Escalloniales</taxon>
        <taxon>Escalloniaceae</taxon>
        <taxon>Escallonia</taxon>
    </lineage>
</organism>
<feature type="domain" description="Retrovirus-related Pol polyprotein from transposon TNT 1-94-like beta-barrel" evidence="1">
    <location>
        <begin position="66"/>
        <end position="99"/>
    </location>
</feature>
<reference evidence="2" key="1">
    <citation type="submission" date="2022-12" db="EMBL/GenBank/DDBJ databases">
        <title>Draft genome assemblies for two species of Escallonia (Escalloniales).</title>
        <authorList>
            <person name="Chanderbali A."/>
            <person name="Dervinis C."/>
            <person name="Anghel I."/>
            <person name="Soltis D."/>
            <person name="Soltis P."/>
            <person name="Zapata F."/>
        </authorList>
    </citation>
    <scope>NUCLEOTIDE SEQUENCE</scope>
    <source>
        <strain evidence="2">UCBG92.1500</strain>
        <tissue evidence="2">Leaf</tissue>
    </source>
</reference>
<name>A0AA88UPG0_9ASTE</name>
<evidence type="ECO:0000313" key="3">
    <source>
        <dbReference type="Proteomes" id="UP001187471"/>
    </source>
</evidence>
<evidence type="ECO:0000259" key="1">
    <source>
        <dbReference type="Pfam" id="PF22936"/>
    </source>
</evidence>
<proteinExistence type="predicted"/>
<dbReference type="Pfam" id="PF22936">
    <property type="entry name" value="Pol_BBD"/>
    <property type="match status" value="1"/>
</dbReference>
<protein>
    <recommendedName>
        <fullName evidence="1">Retrovirus-related Pol polyprotein from transposon TNT 1-94-like beta-barrel domain-containing protein</fullName>
    </recommendedName>
</protein>
<dbReference type="Proteomes" id="UP001187471">
    <property type="component" value="Unassembled WGS sequence"/>
</dbReference>
<accession>A0AA88UPG0</accession>
<evidence type="ECO:0000313" key="2">
    <source>
        <dbReference type="EMBL" id="KAK2988633.1"/>
    </source>
</evidence>